<comment type="caution">
    <text evidence="10">The sequence shown here is derived from an EMBL/GenBank/DDBJ whole genome shotgun (WGS) entry which is preliminary data.</text>
</comment>
<keyword evidence="2" id="KW-0813">Transport</keyword>
<dbReference type="PANTHER" id="PTHR32243:SF50">
    <property type="entry name" value="MALTOSE_MALTODEXTRIN TRANSPORT SYSTEM PERMEASE PROTEIN MALG"/>
    <property type="match status" value="1"/>
</dbReference>
<evidence type="ECO:0000256" key="8">
    <source>
        <dbReference type="SAM" id="MobiDB-lite"/>
    </source>
</evidence>
<evidence type="ECO:0000256" key="9">
    <source>
        <dbReference type="SAM" id="Phobius"/>
    </source>
</evidence>
<feature type="transmembrane region" description="Helical" evidence="9">
    <location>
        <begin position="59"/>
        <end position="77"/>
    </location>
</feature>
<evidence type="ECO:0000256" key="4">
    <source>
        <dbReference type="ARBA" id="ARBA00022597"/>
    </source>
</evidence>
<dbReference type="PANTHER" id="PTHR32243">
    <property type="entry name" value="MALTOSE TRANSPORT SYSTEM PERMEASE-RELATED"/>
    <property type="match status" value="1"/>
</dbReference>
<gene>
    <name evidence="10" type="ORF">C464_14000</name>
</gene>
<dbReference type="InterPro" id="IPR035906">
    <property type="entry name" value="MetI-like_sf"/>
</dbReference>
<evidence type="ECO:0000256" key="6">
    <source>
        <dbReference type="ARBA" id="ARBA00022989"/>
    </source>
</evidence>
<keyword evidence="6 9" id="KW-1133">Transmembrane helix</keyword>
<evidence type="ECO:0000256" key="3">
    <source>
        <dbReference type="ARBA" id="ARBA00022475"/>
    </source>
</evidence>
<dbReference type="InterPro" id="IPR050901">
    <property type="entry name" value="BP-dep_ABC_trans_perm"/>
</dbReference>
<dbReference type="AlphaFoldDB" id="M0E846"/>
<organism evidence="10 11">
    <name type="scientific">Halorubrum coriense DSM 10284</name>
    <dbReference type="NCBI Taxonomy" id="1227466"/>
    <lineage>
        <taxon>Archaea</taxon>
        <taxon>Methanobacteriati</taxon>
        <taxon>Methanobacteriota</taxon>
        <taxon>Stenosarchaea group</taxon>
        <taxon>Halobacteria</taxon>
        <taxon>Halobacteriales</taxon>
        <taxon>Haloferacaceae</taxon>
        <taxon>Halorubrum</taxon>
    </lineage>
</organism>
<dbReference type="GO" id="GO:0015423">
    <property type="term" value="F:ABC-type maltose transporter activity"/>
    <property type="evidence" value="ECO:0007669"/>
    <property type="project" value="TreeGrafter"/>
</dbReference>
<name>M0E846_9EURY</name>
<keyword evidence="5 9" id="KW-0812">Transmembrane</keyword>
<evidence type="ECO:0000256" key="7">
    <source>
        <dbReference type="ARBA" id="ARBA00023136"/>
    </source>
</evidence>
<protein>
    <submittedName>
        <fullName evidence="10">Binding-protein-dependent transporters inner membrane component</fullName>
    </submittedName>
</protein>
<dbReference type="EMBL" id="AOJL01000060">
    <property type="protein sequence ID" value="ELZ43955.1"/>
    <property type="molecule type" value="Genomic_DNA"/>
</dbReference>
<evidence type="ECO:0000313" key="11">
    <source>
        <dbReference type="Proteomes" id="UP000011509"/>
    </source>
</evidence>
<comment type="subcellular location">
    <subcellularLocation>
        <location evidence="1">Cell membrane</location>
        <topology evidence="1">Multi-pass membrane protein</topology>
    </subcellularLocation>
</comment>
<evidence type="ECO:0000256" key="2">
    <source>
        <dbReference type="ARBA" id="ARBA00022448"/>
    </source>
</evidence>
<dbReference type="GO" id="GO:0005886">
    <property type="term" value="C:plasma membrane"/>
    <property type="evidence" value="ECO:0007669"/>
    <property type="project" value="UniProtKB-SubCell"/>
</dbReference>
<proteinExistence type="predicted"/>
<evidence type="ECO:0000256" key="5">
    <source>
        <dbReference type="ARBA" id="ARBA00022692"/>
    </source>
</evidence>
<evidence type="ECO:0000313" key="10">
    <source>
        <dbReference type="EMBL" id="ELZ43955.1"/>
    </source>
</evidence>
<accession>M0E846</accession>
<keyword evidence="7 9" id="KW-0472">Membrane</keyword>
<dbReference type="GO" id="GO:0042956">
    <property type="term" value="P:maltodextrin transmembrane transport"/>
    <property type="evidence" value="ECO:0007669"/>
    <property type="project" value="TreeGrafter"/>
</dbReference>
<dbReference type="Gene3D" id="1.10.3720.10">
    <property type="entry name" value="MetI-like"/>
    <property type="match status" value="1"/>
</dbReference>
<dbReference type="Proteomes" id="UP000011509">
    <property type="component" value="Unassembled WGS sequence"/>
</dbReference>
<sequence length="145" mass="15778">MILPLTKPRLAVVLIFVWLAGWNELIIAQTLLRPENYPLSVKLYNVATEGRFSTPWTRFAAFANLFALPVAIVYFAAQRSVSRFSFSLLVPSSRLPRSPGTVRDQSSAVGVGGEPASRSRSWSALKSRSGPRAMIPVGVTSGCVV</sequence>
<dbReference type="SUPFAM" id="SSF161098">
    <property type="entry name" value="MetI-like"/>
    <property type="match status" value="1"/>
</dbReference>
<reference evidence="10 11" key="1">
    <citation type="journal article" date="2014" name="PLoS Genet.">
        <title>Phylogenetically driven sequencing of extremely halophilic archaea reveals strategies for static and dynamic osmo-response.</title>
        <authorList>
            <person name="Becker E.A."/>
            <person name="Seitzer P.M."/>
            <person name="Tritt A."/>
            <person name="Larsen D."/>
            <person name="Krusor M."/>
            <person name="Yao A.I."/>
            <person name="Wu D."/>
            <person name="Madern D."/>
            <person name="Eisen J.A."/>
            <person name="Darling A.E."/>
            <person name="Facciotti M.T."/>
        </authorList>
    </citation>
    <scope>NUCLEOTIDE SEQUENCE [LARGE SCALE GENOMIC DNA]</scope>
    <source>
        <strain evidence="10 11">DSM 10284</strain>
    </source>
</reference>
<dbReference type="STRING" id="1227466.C464_14000"/>
<keyword evidence="4" id="KW-0762">Sugar transport</keyword>
<feature type="region of interest" description="Disordered" evidence="8">
    <location>
        <begin position="94"/>
        <end position="122"/>
    </location>
</feature>
<keyword evidence="3" id="KW-1003">Cell membrane</keyword>
<keyword evidence="11" id="KW-1185">Reference proteome</keyword>
<evidence type="ECO:0000256" key="1">
    <source>
        <dbReference type="ARBA" id="ARBA00004651"/>
    </source>
</evidence>